<proteinExistence type="predicted"/>
<evidence type="ECO:0000259" key="1">
    <source>
        <dbReference type="Pfam" id="PF07045"/>
    </source>
</evidence>
<evidence type="ECO:0000313" key="3">
    <source>
        <dbReference type="Proteomes" id="UP000199071"/>
    </source>
</evidence>
<dbReference type="SUPFAM" id="SSF54909">
    <property type="entry name" value="Dimeric alpha+beta barrel"/>
    <property type="match status" value="1"/>
</dbReference>
<dbReference type="InterPro" id="IPR011008">
    <property type="entry name" value="Dimeric_a/b-barrel"/>
</dbReference>
<dbReference type="EMBL" id="FMXQ01000009">
    <property type="protein sequence ID" value="SDB50679.1"/>
    <property type="molecule type" value="Genomic_DNA"/>
</dbReference>
<name>A0A1G6DZQ1_9HYPH</name>
<accession>A0A1G6DZQ1</accession>
<dbReference type="PANTHER" id="PTHR41521:SF4">
    <property type="entry name" value="BLR0684 PROTEIN"/>
    <property type="match status" value="1"/>
</dbReference>
<reference evidence="2 3" key="1">
    <citation type="submission" date="2016-10" db="EMBL/GenBank/DDBJ databases">
        <authorList>
            <person name="de Groot N.N."/>
        </authorList>
    </citation>
    <scope>NUCLEOTIDE SEQUENCE [LARGE SCALE GENOMIC DNA]</scope>
    <source>
        <strain evidence="2 3">ATCC 35022</strain>
    </source>
</reference>
<dbReference type="OrthoDB" id="9806380at2"/>
<dbReference type="RefSeq" id="WP_090879184.1">
    <property type="nucleotide sequence ID" value="NZ_FMXQ01000009.1"/>
</dbReference>
<dbReference type="STRING" id="665467.SAMN02982931_03970"/>
<dbReference type="AlphaFoldDB" id="A0A1G6DZQ1"/>
<organism evidence="2 3">
    <name type="scientific">Bauldia litoralis</name>
    <dbReference type="NCBI Taxonomy" id="665467"/>
    <lineage>
        <taxon>Bacteria</taxon>
        <taxon>Pseudomonadati</taxon>
        <taxon>Pseudomonadota</taxon>
        <taxon>Alphaproteobacteria</taxon>
        <taxon>Hyphomicrobiales</taxon>
        <taxon>Kaistiaceae</taxon>
        <taxon>Bauldia</taxon>
    </lineage>
</organism>
<dbReference type="PANTHER" id="PTHR41521">
    <property type="match status" value="1"/>
</dbReference>
<keyword evidence="3" id="KW-1185">Reference proteome</keyword>
<evidence type="ECO:0000313" key="2">
    <source>
        <dbReference type="EMBL" id="SDB50679.1"/>
    </source>
</evidence>
<dbReference type="InterPro" id="IPR010753">
    <property type="entry name" value="DUF1330"/>
</dbReference>
<gene>
    <name evidence="2" type="ORF">SAMN02982931_03970</name>
</gene>
<dbReference type="Proteomes" id="UP000199071">
    <property type="component" value="Unassembled WGS sequence"/>
</dbReference>
<dbReference type="Gene3D" id="3.30.70.100">
    <property type="match status" value="1"/>
</dbReference>
<feature type="domain" description="DUF1330" evidence="1">
    <location>
        <begin position="3"/>
        <end position="95"/>
    </location>
</feature>
<sequence>MSKGYWIVRVDVHDMDGYKKYLAANGAAFGKYGGKFLVRGGKFETLTGTSRERNVVIEFKDYETALACYHSPEYAHAMAERGESATLDLVIVEGYDG</sequence>
<dbReference type="Pfam" id="PF07045">
    <property type="entry name" value="DUF1330"/>
    <property type="match status" value="1"/>
</dbReference>
<protein>
    <submittedName>
        <fullName evidence="2">Uncharacterized conserved protein, DUF1330 family</fullName>
    </submittedName>
</protein>